<reference evidence="6" key="1">
    <citation type="submission" date="2021-02" db="EMBL/GenBank/DDBJ databases">
        <title>First Annotated Genome of the Yellow-green Alga Tribonema minus.</title>
        <authorList>
            <person name="Mahan K.M."/>
        </authorList>
    </citation>
    <scope>NUCLEOTIDE SEQUENCE</scope>
    <source>
        <strain evidence="6">UTEX B ZZ1240</strain>
    </source>
</reference>
<proteinExistence type="predicted"/>
<dbReference type="SMART" id="SM00240">
    <property type="entry name" value="FHA"/>
    <property type="match status" value="1"/>
</dbReference>
<feature type="repeat" description="WD" evidence="3">
    <location>
        <begin position="386"/>
        <end position="401"/>
    </location>
</feature>
<dbReference type="Pfam" id="PF00400">
    <property type="entry name" value="WD40"/>
    <property type="match status" value="4"/>
</dbReference>
<keyword evidence="1 3" id="KW-0853">WD repeat</keyword>
<evidence type="ECO:0000313" key="6">
    <source>
        <dbReference type="EMBL" id="KAG5174958.1"/>
    </source>
</evidence>
<keyword evidence="7" id="KW-1185">Reference proteome</keyword>
<comment type="caution">
    <text evidence="6">The sequence shown here is derived from an EMBL/GenBank/DDBJ whole genome shotgun (WGS) entry which is preliminary data.</text>
</comment>
<evidence type="ECO:0000256" key="1">
    <source>
        <dbReference type="ARBA" id="ARBA00022574"/>
    </source>
</evidence>
<dbReference type="GO" id="GO:0035861">
    <property type="term" value="C:site of double-strand break"/>
    <property type="evidence" value="ECO:0007669"/>
    <property type="project" value="TreeGrafter"/>
</dbReference>
<dbReference type="PROSITE" id="PS00678">
    <property type="entry name" value="WD_REPEATS_1"/>
    <property type="match status" value="1"/>
</dbReference>
<dbReference type="PROSITE" id="PS50294">
    <property type="entry name" value="WD_REPEATS_REGION"/>
    <property type="match status" value="2"/>
</dbReference>
<dbReference type="InterPro" id="IPR015943">
    <property type="entry name" value="WD40/YVTN_repeat-like_dom_sf"/>
</dbReference>
<gene>
    <name evidence="6" type="ORF">JKP88DRAFT_351765</name>
</gene>
<protein>
    <submittedName>
        <fullName evidence="6">WD40-repeat-containing domain protein</fullName>
    </submittedName>
</protein>
<feature type="compositionally biased region" description="Basic and acidic residues" evidence="4">
    <location>
        <begin position="666"/>
        <end position="680"/>
    </location>
</feature>
<dbReference type="Gene3D" id="2.130.10.10">
    <property type="entry name" value="YVTN repeat-like/Quinoprotein amine dehydrogenase"/>
    <property type="match status" value="1"/>
</dbReference>
<feature type="compositionally biased region" description="Low complexity" evidence="4">
    <location>
        <begin position="134"/>
        <end position="147"/>
    </location>
</feature>
<evidence type="ECO:0000259" key="5">
    <source>
        <dbReference type="PROSITE" id="PS50006"/>
    </source>
</evidence>
<dbReference type="Proteomes" id="UP000664859">
    <property type="component" value="Unassembled WGS sequence"/>
</dbReference>
<dbReference type="InterPro" id="IPR001680">
    <property type="entry name" value="WD40_rpt"/>
</dbReference>
<dbReference type="AlphaFoldDB" id="A0A835YIA5"/>
<evidence type="ECO:0000256" key="4">
    <source>
        <dbReference type="SAM" id="MobiDB-lite"/>
    </source>
</evidence>
<feature type="region of interest" description="Disordered" evidence="4">
    <location>
        <begin position="117"/>
        <end position="188"/>
    </location>
</feature>
<dbReference type="Gene3D" id="2.60.200.20">
    <property type="match status" value="1"/>
</dbReference>
<evidence type="ECO:0000256" key="3">
    <source>
        <dbReference type="PROSITE-ProRule" id="PRU00221"/>
    </source>
</evidence>
<keyword evidence="2" id="KW-0677">Repeat</keyword>
<feature type="region of interest" description="Disordered" evidence="4">
    <location>
        <begin position="666"/>
        <end position="705"/>
    </location>
</feature>
<dbReference type="PANTHER" id="PTHR16017:SF0">
    <property type="entry name" value="WD REPEAT-CONTAINING PROTEIN 70"/>
    <property type="match status" value="1"/>
</dbReference>
<feature type="repeat" description="WD" evidence="3">
    <location>
        <begin position="471"/>
        <end position="505"/>
    </location>
</feature>
<feature type="compositionally biased region" description="Basic and acidic residues" evidence="4">
    <location>
        <begin position="179"/>
        <end position="188"/>
    </location>
</feature>
<evidence type="ECO:0000313" key="7">
    <source>
        <dbReference type="Proteomes" id="UP000664859"/>
    </source>
</evidence>
<feature type="region of interest" description="Disordered" evidence="4">
    <location>
        <begin position="1"/>
        <end position="23"/>
    </location>
</feature>
<dbReference type="GO" id="GO:0005634">
    <property type="term" value="C:nucleus"/>
    <property type="evidence" value="ECO:0007669"/>
    <property type="project" value="TreeGrafter"/>
</dbReference>
<dbReference type="SMART" id="SM00320">
    <property type="entry name" value="WD40"/>
    <property type="match status" value="4"/>
</dbReference>
<dbReference type="InterPro" id="IPR000253">
    <property type="entry name" value="FHA_dom"/>
</dbReference>
<dbReference type="InterPro" id="IPR051858">
    <property type="entry name" value="WD_repeat_GAD-1"/>
</dbReference>
<dbReference type="OrthoDB" id="10264376at2759"/>
<feature type="domain" description="FHA" evidence="5">
    <location>
        <begin position="46"/>
        <end position="97"/>
    </location>
</feature>
<evidence type="ECO:0000256" key="2">
    <source>
        <dbReference type="ARBA" id="ARBA00022737"/>
    </source>
</evidence>
<dbReference type="InterPro" id="IPR019775">
    <property type="entry name" value="WD40_repeat_CS"/>
</dbReference>
<dbReference type="SUPFAM" id="SSF50978">
    <property type="entry name" value="WD40 repeat-like"/>
    <property type="match status" value="1"/>
</dbReference>
<dbReference type="PANTHER" id="PTHR16017">
    <property type="entry name" value="GASTRULATION DEFECTIVE PROTEIN 1-RELATED"/>
    <property type="match status" value="1"/>
</dbReference>
<feature type="compositionally biased region" description="Acidic residues" evidence="4">
    <location>
        <begin position="222"/>
        <end position="234"/>
    </location>
</feature>
<dbReference type="InterPro" id="IPR036322">
    <property type="entry name" value="WD40_repeat_dom_sf"/>
</dbReference>
<feature type="compositionally biased region" description="Basic and acidic residues" evidence="4">
    <location>
        <begin position="235"/>
        <end position="246"/>
    </location>
</feature>
<name>A0A835YIA5_9STRA</name>
<dbReference type="PROSITE" id="PS50006">
    <property type="entry name" value="FHA_DOMAIN"/>
    <property type="match status" value="1"/>
</dbReference>
<dbReference type="EMBL" id="JAFCMP010000557">
    <property type="protein sequence ID" value="KAG5174958.1"/>
    <property type="molecule type" value="Genomic_DNA"/>
</dbReference>
<sequence length="778" mass="83751">MEPTTARDLGLELSTAAPPEGAATPELLVQKQGQRVGTIRLHREITVLGRNSNMADEVLEHQSVSRRHAAILHGADSALYIADLGSVHGTFTGSTRLPKKTPVVLADGDVLRFGESSRSYTVQLPPPEKPAMIAPAPRAAQRQQQRPSSDDDEGNETMPPPQHSPSVTEPAAQAPQDAAAERERRRAEIAAVTAQLSAAPTFTRAVPEAAEGGGRNNGGGGEDSDEEEEEEEETPEQRARRTARRLELPLSHEAALKGHRKAVTALSVDPGGGRVATGGTDYTVRLYDFGGMDRHHRAFREVEPEDGHVVVALSHSGTGDRFLACTASAQPKVYDRDGVELAHFVRGDPYLRDMRQTKGHVTSVTCGQWHPSQRNTGLTGSMNGTVLTGSVDGTARVWDLNGPTTFDKLHCKLVLRVKPARIGGKVPVTSVCYDPDARCIAVGGGDGSVRVLPAGGGTGGSTALGSVAEAAHGAGSVVTCVAYHEEGHLLASRGTDDCVRLWDVRKFKEPIRPIDCVRLWDVRKFKEPIRIVRGVGTHMETSNVAFSPDGRTLAVGTNAPPKSTECGGIKFFPVYGAVEEVTEPELQISVAAAGESVVRVLWHPKLKQILASTTGGYTKVLYDPAMSVKGAMMTSQRTHRAATTDYVPDNMVGVIHNPYALPMYREEHTSKRKLAEQARKDPKRSRKPEPPLNGPTGAGGRVSSSTSFTQFVMSNKLLNKPKLREQDPRAELLKVASAAEADPAYFGAFAWNKAPLASKTIDEEAAEFEEEQKRLLDS</sequence>
<feature type="compositionally biased region" description="Low complexity" evidence="4">
    <location>
        <begin position="169"/>
        <end position="178"/>
    </location>
</feature>
<dbReference type="InterPro" id="IPR008984">
    <property type="entry name" value="SMAD_FHA_dom_sf"/>
</dbReference>
<feature type="region of interest" description="Disordered" evidence="4">
    <location>
        <begin position="200"/>
        <end position="246"/>
    </location>
</feature>
<dbReference type="Pfam" id="PF00498">
    <property type="entry name" value="FHA"/>
    <property type="match status" value="1"/>
</dbReference>
<dbReference type="PROSITE" id="PS50082">
    <property type="entry name" value="WD_REPEATS_2"/>
    <property type="match status" value="3"/>
</dbReference>
<accession>A0A835YIA5</accession>
<dbReference type="SUPFAM" id="SSF49879">
    <property type="entry name" value="SMAD/FHA domain"/>
    <property type="match status" value="1"/>
</dbReference>
<feature type="repeat" description="WD" evidence="3">
    <location>
        <begin position="256"/>
        <end position="288"/>
    </location>
</feature>
<organism evidence="6 7">
    <name type="scientific">Tribonema minus</name>
    <dbReference type="NCBI Taxonomy" id="303371"/>
    <lineage>
        <taxon>Eukaryota</taxon>
        <taxon>Sar</taxon>
        <taxon>Stramenopiles</taxon>
        <taxon>Ochrophyta</taxon>
        <taxon>PX clade</taxon>
        <taxon>Xanthophyceae</taxon>
        <taxon>Tribonematales</taxon>
        <taxon>Tribonemataceae</taxon>
        <taxon>Tribonema</taxon>
    </lineage>
</organism>
<feature type="compositionally biased region" description="Gly residues" evidence="4">
    <location>
        <begin position="211"/>
        <end position="221"/>
    </location>
</feature>